<keyword evidence="1" id="KW-0614">Plasmid</keyword>
<proteinExistence type="predicted"/>
<accession>A0AAW3V3Z7</accession>
<dbReference type="RefSeq" id="WP_127837894.1">
    <property type="nucleotide sequence ID" value="NZ_CADFGE010000013.1"/>
</dbReference>
<name>A0AAW3V3Z7_9BURK</name>
<dbReference type="AlphaFoldDB" id="A0AAW3V3Z7"/>
<gene>
    <name evidence="2" type="ORF">GGD69_005940</name>
    <name evidence="1" type="ORF">OI25_8176</name>
</gene>
<evidence type="ECO:0000313" key="4">
    <source>
        <dbReference type="Proteomes" id="UP000518681"/>
    </source>
</evidence>
<dbReference type="EMBL" id="JACIIK010000011">
    <property type="protein sequence ID" value="MBB6205046.1"/>
    <property type="molecule type" value="Genomic_DNA"/>
</dbReference>
<dbReference type="Proteomes" id="UP000518681">
    <property type="component" value="Unassembled WGS sequence"/>
</dbReference>
<evidence type="ECO:0000313" key="2">
    <source>
        <dbReference type="EMBL" id="MBB6205046.1"/>
    </source>
</evidence>
<sequence>MSVPPSPQPSAGMLRALLNALVDQLPAGPVYASTGASQLPGWKPVPADCHGNADRWVAAHPGDVAVRGWLHEPFADLPHRFVAHSLVCTAAGALIDVTLSARPQSLRFLEHPGSDADFFSFLRCPRPFPVLAPPVAVVDEFLIVPRDDSPNAEAATAPYATGFPEDMA</sequence>
<dbReference type="EMBL" id="CP010024">
    <property type="protein sequence ID" value="AJZ56328.1"/>
    <property type="molecule type" value="Genomic_DNA"/>
</dbReference>
<evidence type="ECO:0000313" key="3">
    <source>
        <dbReference type="Proteomes" id="UP000032614"/>
    </source>
</evidence>
<evidence type="ECO:0000313" key="1">
    <source>
        <dbReference type="EMBL" id="AJZ56328.1"/>
    </source>
</evidence>
<reference evidence="1 3" key="1">
    <citation type="journal article" date="2015" name="Genome Announc.">
        <title>Complete genome sequences for 59 burkholderia isolates, both pathogenic and near neighbor.</title>
        <authorList>
            <person name="Johnson S.L."/>
            <person name="Bishop-Lilly K.A."/>
            <person name="Ladner J.T."/>
            <person name="Daligault H.E."/>
            <person name="Davenport K.W."/>
            <person name="Jaissle J."/>
            <person name="Frey K.G."/>
            <person name="Koroleva G.I."/>
            <person name="Bruce D.C."/>
            <person name="Coyne S.R."/>
            <person name="Broomall S.M."/>
            <person name="Li P.E."/>
            <person name="Teshima H."/>
            <person name="Gibbons H.S."/>
            <person name="Palacios G.F."/>
            <person name="Rosenzweig C.N."/>
            <person name="Redden C.L."/>
            <person name="Xu Y."/>
            <person name="Minogue T.D."/>
            <person name="Chain P.S."/>
        </authorList>
    </citation>
    <scope>NUCLEOTIDE SEQUENCE [LARGE SCALE GENOMIC DNA]</scope>
    <source>
        <strain evidence="1 3">ATCC BAA-463</strain>
        <plasmid evidence="1 3">pBIL</plasmid>
    </source>
</reference>
<organism evidence="2 4">
    <name type="scientific">Paraburkholderia fungorum</name>
    <dbReference type="NCBI Taxonomy" id="134537"/>
    <lineage>
        <taxon>Bacteria</taxon>
        <taxon>Pseudomonadati</taxon>
        <taxon>Pseudomonadota</taxon>
        <taxon>Betaproteobacteria</taxon>
        <taxon>Burkholderiales</taxon>
        <taxon>Burkholderiaceae</taxon>
        <taxon>Paraburkholderia</taxon>
    </lineage>
</organism>
<geneLocation type="plasmid" evidence="1 3">
    <name>pBIL</name>
</geneLocation>
<dbReference type="Proteomes" id="UP000032614">
    <property type="component" value="Plasmid pBIL"/>
</dbReference>
<dbReference type="KEGG" id="bfn:OI25_8176"/>
<reference evidence="2 4" key="2">
    <citation type="submission" date="2020-08" db="EMBL/GenBank/DDBJ databases">
        <title>Genomic Encyclopedia of Type Strains, Phase IV (KMG-V): Genome sequencing to study the core and pangenomes of soil and plant-associated prokaryotes.</title>
        <authorList>
            <person name="Whitman W."/>
        </authorList>
    </citation>
    <scope>NUCLEOTIDE SEQUENCE [LARGE SCALE GENOMIC DNA]</scope>
    <source>
        <strain evidence="2 4">SEMIA 4013</strain>
    </source>
</reference>
<dbReference type="GeneID" id="66513388"/>
<protein>
    <submittedName>
        <fullName evidence="2">Uncharacterized protein</fullName>
    </submittedName>
</protein>